<dbReference type="EMBL" id="AP021888">
    <property type="protein sequence ID" value="BBP44109.1"/>
    <property type="molecule type" value="Genomic_DNA"/>
</dbReference>
<dbReference type="Proteomes" id="UP000501466">
    <property type="component" value="Chromosome"/>
</dbReference>
<dbReference type="RefSeq" id="WP_173291857.1">
    <property type="nucleotide sequence ID" value="NZ_AP021888.1"/>
</dbReference>
<evidence type="ECO:0000313" key="6">
    <source>
        <dbReference type="Proteomes" id="UP000501466"/>
    </source>
</evidence>
<dbReference type="GO" id="GO:0042918">
    <property type="term" value="P:alkanesulfonate transmembrane transport"/>
    <property type="evidence" value="ECO:0007669"/>
    <property type="project" value="TreeGrafter"/>
</dbReference>
<organism evidence="5 6">
    <name type="scientific">Thiosulfativibrio zosterae</name>
    <dbReference type="NCBI Taxonomy" id="2675053"/>
    <lineage>
        <taxon>Bacteria</taxon>
        <taxon>Pseudomonadati</taxon>
        <taxon>Pseudomonadota</taxon>
        <taxon>Gammaproteobacteria</taxon>
        <taxon>Thiotrichales</taxon>
        <taxon>Piscirickettsiaceae</taxon>
        <taxon>Thiosulfativibrio</taxon>
    </lineage>
</organism>
<dbReference type="KEGG" id="tzo:THMIRHAT_18550"/>
<accession>A0A6F8PPR7</accession>
<feature type="domain" description="SsuA/THI5-like" evidence="4">
    <location>
        <begin position="44"/>
        <end position="253"/>
    </location>
</feature>
<evidence type="ECO:0000313" key="5">
    <source>
        <dbReference type="EMBL" id="BBP44109.1"/>
    </source>
</evidence>
<dbReference type="InterPro" id="IPR015168">
    <property type="entry name" value="SsuA/THI5"/>
</dbReference>
<evidence type="ECO:0000259" key="4">
    <source>
        <dbReference type="Pfam" id="PF09084"/>
    </source>
</evidence>
<dbReference type="SUPFAM" id="SSF53850">
    <property type="entry name" value="Periplasmic binding protein-like II"/>
    <property type="match status" value="1"/>
</dbReference>
<comment type="subcellular location">
    <subcellularLocation>
        <location evidence="1">Periplasm</location>
    </subcellularLocation>
</comment>
<dbReference type="PROSITE" id="PS51257">
    <property type="entry name" value="PROKAR_LIPOPROTEIN"/>
    <property type="match status" value="1"/>
</dbReference>
<evidence type="ECO:0000256" key="2">
    <source>
        <dbReference type="ARBA" id="ARBA00010742"/>
    </source>
</evidence>
<evidence type="ECO:0000256" key="1">
    <source>
        <dbReference type="ARBA" id="ARBA00004418"/>
    </source>
</evidence>
<dbReference type="Pfam" id="PF09084">
    <property type="entry name" value="NMT1"/>
    <property type="match status" value="1"/>
</dbReference>
<proteinExistence type="inferred from homology"/>
<keyword evidence="6" id="KW-1185">Reference proteome</keyword>
<dbReference type="PANTHER" id="PTHR30024">
    <property type="entry name" value="ALIPHATIC SULFONATES-BINDING PROTEIN-RELATED"/>
    <property type="match status" value="1"/>
</dbReference>
<reference evidence="6" key="1">
    <citation type="submission" date="2019-11" db="EMBL/GenBank/DDBJ databases">
        <title>Isolation and characterization of two novel species in the genus Thiomicrorhabdus.</title>
        <authorList>
            <person name="Mochizuki J."/>
            <person name="Kojima H."/>
            <person name="Fukui M."/>
        </authorList>
    </citation>
    <scope>NUCLEOTIDE SEQUENCE [LARGE SCALE GENOMIC DNA]</scope>
    <source>
        <strain evidence="6">AkT22</strain>
    </source>
</reference>
<keyword evidence="3" id="KW-0732">Signal</keyword>
<dbReference type="Gene3D" id="3.40.190.10">
    <property type="entry name" value="Periplasmic binding protein-like II"/>
    <property type="match status" value="2"/>
</dbReference>
<sequence length="332" mass="36854">MKLKFGLLLLIVPLLGISLLGCERESTEIKINTPVTVGVAKQPSSGLMFIAQKKGFFKEQGLDVDFKVFPSGKVAMNDCLLTSACDFVSTSDVPFIFNSLKNKNLVTYASIYSSSNVNRLVVRTDRGIQTLQDLAGHSIGTQRYSAVHFFMHSVLESSEKLHDQVIRKFMPANDLVNALMTGEIDAFSMREPYVSQALALMPGQTKSLAFPGIYIQYDLLVGGKPSDLTPKQVKGLLEGLIKAVKFLRLNPEESLSILAQALDMSTEDLTPYWRLADFNVSLEHAMLITLEQEVNWLKEDGYINADTVFNSLGLINSSYLLEIRPQAVMLME</sequence>
<dbReference type="GO" id="GO:0042597">
    <property type="term" value="C:periplasmic space"/>
    <property type="evidence" value="ECO:0007669"/>
    <property type="project" value="UniProtKB-SubCell"/>
</dbReference>
<protein>
    <submittedName>
        <fullName evidence="5">ABC transporter substrate-binding protein</fullName>
    </submittedName>
</protein>
<gene>
    <name evidence="5" type="ORF">THMIRHAT_18550</name>
</gene>
<comment type="similarity">
    <text evidence="2">Belongs to the bacterial solute-binding protein SsuA/TauA family.</text>
</comment>
<dbReference type="PANTHER" id="PTHR30024:SF47">
    <property type="entry name" value="TAURINE-BINDING PERIPLASMIC PROTEIN"/>
    <property type="match status" value="1"/>
</dbReference>
<dbReference type="AlphaFoldDB" id="A0A6F8PPR7"/>
<evidence type="ECO:0000256" key="3">
    <source>
        <dbReference type="ARBA" id="ARBA00022729"/>
    </source>
</evidence>
<name>A0A6F8PPR7_9GAMM</name>